<feature type="region of interest" description="Disordered" evidence="1">
    <location>
        <begin position="223"/>
        <end position="242"/>
    </location>
</feature>
<dbReference type="HOGENOM" id="CLU_1147559_0_0_1"/>
<feature type="signal peptide" evidence="3">
    <location>
        <begin position="1"/>
        <end position="18"/>
    </location>
</feature>
<evidence type="ECO:0000313" key="5">
    <source>
        <dbReference type="Proteomes" id="UP000007148"/>
    </source>
</evidence>
<dbReference type="InParanoid" id="G4TKW4"/>
<dbReference type="EMBL" id="CAFZ01000141">
    <property type="protein sequence ID" value="CCA71957.1"/>
    <property type="molecule type" value="Genomic_DNA"/>
</dbReference>
<organism evidence="4 5">
    <name type="scientific">Serendipita indica (strain DSM 11827)</name>
    <name type="common">Root endophyte fungus</name>
    <name type="synonym">Piriformospora indica</name>
    <dbReference type="NCBI Taxonomy" id="1109443"/>
    <lineage>
        <taxon>Eukaryota</taxon>
        <taxon>Fungi</taxon>
        <taxon>Dikarya</taxon>
        <taxon>Basidiomycota</taxon>
        <taxon>Agaricomycotina</taxon>
        <taxon>Agaricomycetes</taxon>
        <taxon>Sebacinales</taxon>
        <taxon>Serendipitaceae</taxon>
        <taxon>Serendipita</taxon>
    </lineage>
</organism>
<evidence type="ECO:0000256" key="1">
    <source>
        <dbReference type="SAM" id="MobiDB-lite"/>
    </source>
</evidence>
<keyword evidence="2" id="KW-0812">Transmembrane</keyword>
<dbReference type="Proteomes" id="UP000007148">
    <property type="component" value="Unassembled WGS sequence"/>
</dbReference>
<feature type="compositionally biased region" description="Polar residues" evidence="1">
    <location>
        <begin position="226"/>
        <end position="242"/>
    </location>
</feature>
<reference evidence="4 5" key="1">
    <citation type="journal article" date="2011" name="PLoS Pathog.">
        <title>Endophytic Life Strategies Decoded by Genome and Transcriptome Analyses of the Mutualistic Root Symbiont Piriformospora indica.</title>
        <authorList>
            <person name="Zuccaro A."/>
            <person name="Lahrmann U."/>
            <person name="Guldener U."/>
            <person name="Langen G."/>
            <person name="Pfiffi S."/>
            <person name="Biedenkopf D."/>
            <person name="Wong P."/>
            <person name="Samans B."/>
            <person name="Grimm C."/>
            <person name="Basiewicz M."/>
            <person name="Murat C."/>
            <person name="Martin F."/>
            <person name="Kogel K.H."/>
        </authorList>
    </citation>
    <scope>NUCLEOTIDE SEQUENCE [LARGE SCALE GENOMIC DNA]</scope>
    <source>
        <strain evidence="4 5">DSM 11827</strain>
    </source>
</reference>
<evidence type="ECO:0000256" key="3">
    <source>
        <dbReference type="SAM" id="SignalP"/>
    </source>
</evidence>
<dbReference type="AlphaFoldDB" id="G4TKW4"/>
<keyword evidence="5" id="KW-1185">Reference proteome</keyword>
<feature type="chain" id="PRO_5003468631" evidence="3">
    <location>
        <begin position="19"/>
        <end position="242"/>
    </location>
</feature>
<proteinExistence type="predicted"/>
<keyword evidence="2" id="KW-0472">Membrane</keyword>
<evidence type="ECO:0000256" key="2">
    <source>
        <dbReference type="SAM" id="Phobius"/>
    </source>
</evidence>
<name>G4TKW4_SERID</name>
<feature type="transmembrane region" description="Helical" evidence="2">
    <location>
        <begin position="187"/>
        <end position="210"/>
    </location>
</feature>
<dbReference type="OMA" id="NANTCIC"/>
<protein>
    <submittedName>
        <fullName evidence="4">Uncharacterized protein</fullName>
    </submittedName>
</protein>
<dbReference type="OrthoDB" id="2576311at2759"/>
<evidence type="ECO:0000313" key="4">
    <source>
        <dbReference type="EMBL" id="CCA71957.1"/>
    </source>
</evidence>
<gene>
    <name evidence="4" type="ORF">PIIN_05892</name>
</gene>
<keyword evidence="2" id="KW-1133">Transmembrane helix</keyword>
<comment type="caution">
    <text evidence="4">The sequence shown here is derived from an EMBL/GenBank/DDBJ whole genome shotgun (WGS) entry which is preliminary data.</text>
</comment>
<keyword evidence="3" id="KW-0732">Signal</keyword>
<sequence>MFVKLVATFALATAGANAAVRQAICSSHGMFLNTESGHTPCDIGALLVGGGIKPADSPFPDLISQGLDRYPAPSANEADDLRCNPIFYNLASACGACQASTLNWTTWAEWTVNCKSVTSPAYVIERMPADIPIPGWAFVPPAITNGTFDKFSALTESAATIPDSYFPKLVVTAITVCDSPKLTPSQLAGAIVGGLVGLGTLILIAAFIFLRRTQAARSVVGGFGRASTSSSADSIMRQKATT</sequence>
<accession>G4TKW4</accession>